<comment type="similarity">
    <text evidence="1 8">Belongs to the PDK/BCKDK protein kinase family.</text>
</comment>
<name>A0AA88L9E5_ARTSF</name>
<reference evidence="11" key="1">
    <citation type="submission" date="2023-07" db="EMBL/GenBank/DDBJ databases">
        <title>Chromosome-level genome assembly of Artemia franciscana.</title>
        <authorList>
            <person name="Jo E."/>
        </authorList>
    </citation>
    <scope>NUCLEOTIDE SEQUENCE</scope>
    <source>
        <tissue evidence="11">Whole body</tissue>
    </source>
</reference>
<evidence type="ECO:0000313" key="11">
    <source>
        <dbReference type="EMBL" id="KAK2723298.1"/>
    </source>
</evidence>
<keyword evidence="5 8" id="KW-0418">Kinase</keyword>
<feature type="domain" description="Histidine kinase/HSP90-like ATPase" evidence="9">
    <location>
        <begin position="286"/>
        <end position="357"/>
    </location>
</feature>
<dbReference type="Pfam" id="PF02518">
    <property type="entry name" value="HATPase_c"/>
    <property type="match status" value="1"/>
</dbReference>
<dbReference type="GO" id="GO:0005524">
    <property type="term" value="F:ATP binding"/>
    <property type="evidence" value="ECO:0007669"/>
    <property type="project" value="UniProtKB-UniRule"/>
</dbReference>
<evidence type="ECO:0000256" key="2">
    <source>
        <dbReference type="ARBA" id="ARBA00022553"/>
    </source>
</evidence>
<keyword evidence="3 8" id="KW-0808">Transferase</keyword>
<dbReference type="GO" id="GO:0005759">
    <property type="term" value="C:mitochondrial matrix"/>
    <property type="evidence" value="ECO:0007669"/>
    <property type="project" value="UniProtKB-SubCell"/>
</dbReference>
<dbReference type="Pfam" id="PF10436">
    <property type="entry name" value="BCDHK_Adom3"/>
    <property type="match status" value="1"/>
</dbReference>
<evidence type="ECO:0000256" key="7">
    <source>
        <dbReference type="ARBA" id="ARBA00023128"/>
    </source>
</evidence>
<dbReference type="GO" id="GO:0004740">
    <property type="term" value="F:pyruvate dehydrogenase (acetyl-transferring) kinase activity"/>
    <property type="evidence" value="ECO:0007669"/>
    <property type="project" value="TreeGrafter"/>
</dbReference>
<evidence type="ECO:0000256" key="3">
    <source>
        <dbReference type="ARBA" id="ARBA00022679"/>
    </source>
</evidence>
<dbReference type="InterPro" id="IPR018955">
    <property type="entry name" value="BCDHK/PDK_N"/>
</dbReference>
<feature type="domain" description="Branched-chain alpha-ketoacid dehydrogenase kinase/Pyruvate dehydrogenase kinase N-terminal" evidence="10">
    <location>
        <begin position="100"/>
        <end position="240"/>
    </location>
</feature>
<dbReference type="SUPFAM" id="SSF69012">
    <property type="entry name" value="alpha-ketoacid dehydrogenase kinase, N-terminal domain"/>
    <property type="match status" value="1"/>
</dbReference>
<dbReference type="InterPro" id="IPR036890">
    <property type="entry name" value="HATPase_C_sf"/>
</dbReference>
<dbReference type="InterPro" id="IPR039028">
    <property type="entry name" value="BCKD/PDK"/>
</dbReference>
<evidence type="ECO:0000256" key="5">
    <source>
        <dbReference type="ARBA" id="ARBA00022777"/>
    </source>
</evidence>
<evidence type="ECO:0000256" key="4">
    <source>
        <dbReference type="ARBA" id="ARBA00022741"/>
    </source>
</evidence>
<dbReference type="Gene3D" id="3.30.565.10">
    <property type="entry name" value="Histidine kinase-like ATPase, C-terminal domain"/>
    <property type="match status" value="1"/>
</dbReference>
<dbReference type="InterPro" id="IPR036784">
    <property type="entry name" value="AK/P_DHK_N_sf"/>
</dbReference>
<dbReference type="GO" id="GO:0010906">
    <property type="term" value="P:regulation of glucose metabolic process"/>
    <property type="evidence" value="ECO:0007669"/>
    <property type="project" value="TreeGrafter"/>
</dbReference>
<dbReference type="AlphaFoldDB" id="A0AA88L9E5"/>
<evidence type="ECO:0000256" key="6">
    <source>
        <dbReference type="ARBA" id="ARBA00022840"/>
    </source>
</evidence>
<accession>A0AA88L9E5</accession>
<comment type="subcellular location">
    <subcellularLocation>
        <location evidence="8">Mitochondrion matrix</location>
    </subcellularLocation>
</comment>
<dbReference type="PANTHER" id="PTHR11947">
    <property type="entry name" value="PYRUVATE DEHYDROGENASE KINASE"/>
    <property type="match status" value="1"/>
</dbReference>
<gene>
    <name evidence="11" type="ORF">QYM36_001824</name>
</gene>
<keyword evidence="7 8" id="KW-0496">Mitochondrion</keyword>
<dbReference type="Gene3D" id="1.20.140.20">
    <property type="entry name" value="Alpha-ketoacid/pyruvate dehydrogenase kinase, N-terminal domain"/>
    <property type="match status" value="1"/>
</dbReference>
<protein>
    <recommendedName>
        <fullName evidence="8">Protein-serine/threonine kinase</fullName>
        <ecNumber evidence="8">2.7.11.-</ecNumber>
    </recommendedName>
</protein>
<sequence length="384" mass="43455">MAVSSNFVMSAYRCTTILGSCGLSKFTFHPRDSTKVCIRNKSFKSGGDGVFDLNQYPVHSYFLNDKGKSVASYFNDKAIDEAAAKQSVRLKTYIILYSARDSAHVLKSAQYLQKELPIRIARTITQFRSLPFIIGCNPTILSVHELYIKAFYILTEFPKIQTREDESRYSKLLVNLLDAYKDVVTELANGFKECRRKVDNEDAIRAFLDKTLTSRLGIRMLAMHHLSLRDEKPNHVGIINVQLQLKSVVEKWADFTRRIAFHRYGRAPEIRLSGHVHASFPYIQLPLDYILPELLKNAVRATVESHPNPHQLLPAIYVTIANNDRDFIIRISDRGGGISHDLVSKVLQYNFTTAAENSTDLQSESMFSGFLDIANSSTGCPMFG</sequence>
<keyword evidence="6 8" id="KW-0067">ATP-binding</keyword>
<proteinExistence type="inferred from homology"/>
<dbReference type="InterPro" id="IPR003594">
    <property type="entry name" value="HATPase_dom"/>
</dbReference>
<dbReference type="PANTHER" id="PTHR11947:SF20">
    <property type="entry name" value="[3-METHYL-2-OXOBUTANOATE DEHYDROGENASE [LIPOAMIDE]] KINASE, MITOCHONDRIAL"/>
    <property type="match status" value="1"/>
</dbReference>
<organism evidence="11 12">
    <name type="scientific">Artemia franciscana</name>
    <name type="common">Brine shrimp</name>
    <name type="synonym">Artemia sanfranciscana</name>
    <dbReference type="NCBI Taxonomy" id="6661"/>
    <lineage>
        <taxon>Eukaryota</taxon>
        <taxon>Metazoa</taxon>
        <taxon>Ecdysozoa</taxon>
        <taxon>Arthropoda</taxon>
        <taxon>Crustacea</taxon>
        <taxon>Branchiopoda</taxon>
        <taxon>Anostraca</taxon>
        <taxon>Artemiidae</taxon>
        <taxon>Artemia</taxon>
    </lineage>
</organism>
<keyword evidence="4 8" id="KW-0547">Nucleotide-binding</keyword>
<keyword evidence="2" id="KW-0597">Phosphoprotein</keyword>
<dbReference type="EMBL" id="JAVRJZ010000004">
    <property type="protein sequence ID" value="KAK2723298.1"/>
    <property type="molecule type" value="Genomic_DNA"/>
</dbReference>
<evidence type="ECO:0000259" key="10">
    <source>
        <dbReference type="Pfam" id="PF10436"/>
    </source>
</evidence>
<evidence type="ECO:0000256" key="1">
    <source>
        <dbReference type="ARBA" id="ARBA00006155"/>
    </source>
</evidence>
<evidence type="ECO:0000256" key="8">
    <source>
        <dbReference type="RuleBase" id="RU366032"/>
    </source>
</evidence>
<evidence type="ECO:0000259" key="9">
    <source>
        <dbReference type="Pfam" id="PF02518"/>
    </source>
</evidence>
<evidence type="ECO:0000313" key="12">
    <source>
        <dbReference type="Proteomes" id="UP001187531"/>
    </source>
</evidence>
<comment type="caution">
    <text evidence="11">The sequence shown here is derived from an EMBL/GenBank/DDBJ whole genome shotgun (WGS) entry which is preliminary data.</text>
</comment>
<keyword evidence="12" id="KW-1185">Reference proteome</keyword>
<dbReference type="EC" id="2.7.11.-" evidence="8"/>
<dbReference type="Proteomes" id="UP001187531">
    <property type="component" value="Unassembled WGS sequence"/>
</dbReference>
<dbReference type="SUPFAM" id="SSF55874">
    <property type="entry name" value="ATPase domain of HSP90 chaperone/DNA topoisomerase II/histidine kinase"/>
    <property type="match status" value="1"/>
</dbReference>